<proteinExistence type="evidence at transcript level"/>
<dbReference type="AlphaFoldDB" id="Q2KKY4"/>
<keyword evidence="1" id="KW-0548">Nucleotidyltransferase</keyword>
<accession>Q2KKY4</accession>
<keyword evidence="1" id="KW-0695">RNA-directed DNA polymerase</keyword>
<protein>
    <submittedName>
        <fullName evidence="1">Reverse transcriptase-like protein</fullName>
    </submittedName>
</protein>
<evidence type="ECO:0000313" key="1">
    <source>
        <dbReference type="EMBL" id="AAY79242.1"/>
    </source>
</evidence>
<name>Q2KKY4_SINCH</name>
<keyword evidence="1" id="KW-0808">Transferase</keyword>
<organism evidence="1">
    <name type="scientific">Siniperca chuatsi</name>
    <name type="common">Mandarin fish</name>
    <dbReference type="NCBI Taxonomy" id="119488"/>
    <lineage>
        <taxon>Eukaryota</taxon>
        <taxon>Metazoa</taxon>
        <taxon>Chordata</taxon>
        <taxon>Craniata</taxon>
        <taxon>Vertebrata</taxon>
        <taxon>Euteleostomi</taxon>
        <taxon>Actinopterygii</taxon>
        <taxon>Neopterygii</taxon>
        <taxon>Teleostei</taxon>
        <taxon>Neoteleostei</taxon>
        <taxon>Acanthomorphata</taxon>
        <taxon>Eupercaria</taxon>
        <taxon>Centrarchiformes</taxon>
        <taxon>Centrarchoidei</taxon>
        <taxon>Sinipercidae</taxon>
        <taxon>Siniperca</taxon>
    </lineage>
</organism>
<dbReference type="EMBL" id="AY909434">
    <property type="protein sequence ID" value="AAY79242.1"/>
    <property type="molecule type" value="mRNA"/>
</dbReference>
<reference evidence="1" key="1">
    <citation type="submission" date="2005-01" db="EMBL/GenBank/DDBJ databases">
        <title>Identification of Genes Involved in the Response of Siniperca chuatsi Infected with ISKNV Using Suppression Subtractive Hybridization.</title>
        <authorList>
            <person name="He W."/>
            <person name="Yin Z.X."/>
            <person name="Chen W.J."/>
            <person name="Guan H.J."/>
            <person name="Huo W.L."/>
            <person name="Li Y."/>
            <person name="He J.G."/>
        </authorList>
    </citation>
    <scope>NUCLEOTIDE SEQUENCE</scope>
</reference>
<feature type="non-terminal residue" evidence="1">
    <location>
        <position position="71"/>
    </location>
</feature>
<feature type="non-terminal residue" evidence="1">
    <location>
        <position position="1"/>
    </location>
</feature>
<sequence length="71" mass="7724">YTPLGKNSYSRCLSDIAVARFKEAIPSVFNSMLCLNITEDSYANCSPSQIEHLVHSAAGSLRTTFDSIAPL</sequence>
<dbReference type="GO" id="GO:0003964">
    <property type="term" value="F:RNA-directed DNA polymerase activity"/>
    <property type="evidence" value="ECO:0007669"/>
    <property type="project" value="UniProtKB-KW"/>
</dbReference>